<feature type="transmembrane region" description="Helical" evidence="1">
    <location>
        <begin position="95"/>
        <end position="112"/>
    </location>
</feature>
<feature type="transmembrane region" description="Helical" evidence="1">
    <location>
        <begin position="67"/>
        <end position="88"/>
    </location>
</feature>
<name>A0ABX7BS38_9CAUL</name>
<keyword evidence="1" id="KW-0472">Membrane</keyword>
<feature type="transmembrane region" description="Helical" evidence="1">
    <location>
        <begin position="382"/>
        <end position="402"/>
    </location>
</feature>
<reference evidence="2 3" key="1">
    <citation type="submission" date="2021-01" db="EMBL/GenBank/DDBJ databases">
        <title>Brevundimonas vitis sp. nov., an bacterium isolated from grape (Vitis vinifera).</title>
        <authorList>
            <person name="Jiang L."/>
            <person name="Lee J."/>
        </authorList>
    </citation>
    <scope>NUCLEOTIDE SEQUENCE [LARGE SCALE GENOMIC DNA]</scope>
    <source>
        <strain evidence="2 3">GRTSA-9</strain>
    </source>
</reference>
<dbReference type="Proteomes" id="UP000595448">
    <property type="component" value="Chromosome"/>
</dbReference>
<gene>
    <name evidence="2" type="ORF">JIP62_13625</name>
</gene>
<feature type="transmembrane region" description="Helical" evidence="1">
    <location>
        <begin position="273"/>
        <end position="293"/>
    </location>
</feature>
<keyword evidence="1" id="KW-1133">Transmembrane helix</keyword>
<protein>
    <submittedName>
        <fullName evidence="2">DUF4153 domain-containing protein</fullName>
    </submittedName>
</protein>
<feature type="transmembrane region" description="Helical" evidence="1">
    <location>
        <begin position="347"/>
        <end position="370"/>
    </location>
</feature>
<evidence type="ECO:0000313" key="3">
    <source>
        <dbReference type="Proteomes" id="UP000595448"/>
    </source>
</evidence>
<evidence type="ECO:0000313" key="2">
    <source>
        <dbReference type="EMBL" id="QQQ18315.1"/>
    </source>
</evidence>
<sequence>MTIFGANETAPRDGADRSSLGVENQRAMAVARIAIGVTQGLVLYLLYRTTEDQGIGRAMIWPATVPGLFGPLMLVALYLPVVLLAGVGRLRPMTLAVWAGIAAVVLGLLGWHDVVRQAVGNGPDEAPYLDLPLFPFAAVALFIAHHLIVPADQERRWIASFAAYFDTAWKAGVQLALSIGFTVAFWLLLFLGAALFNVIGLRFLGDLIQEPWFAIPVTTLTFAVAVHLTDVRDGLIRGVRSVALMLLSWLLLVMTVLVAGFMAALPFTGLDGLWATGSATALVLAAAGALIVLINTAYQDGRPENAPPAVLKIAVRVAALLLTPLVVLAIWGLALRIGQYGLTPDRIIAAACAVVGGIYAVGYGYAALPVHRAGWMQPLERTNVGAAVATVATILVLFSPLADPARLSVADQMARLERGAVSPEAFDYRFLRFESGRVGEKALARLAASSDAAVATRAKEAQAAESRYEIEPPSVLSQVVIEAYPAGTALPQGFAVPVMSSDIRATCDTAGKCLAQSLDMNGDGQVEVLLANPWMLMLFQQADGAWVEVGTVDLARCGGPRQDPRETMRSGGLRPVPSPWADLEVAGVVNPINRSADCERAQAVAKPPVAAPAPPR</sequence>
<feature type="transmembrane region" description="Helical" evidence="1">
    <location>
        <begin position="211"/>
        <end position="229"/>
    </location>
</feature>
<dbReference type="Pfam" id="PF13687">
    <property type="entry name" value="DUF4153"/>
    <property type="match status" value="1"/>
</dbReference>
<feature type="transmembrane region" description="Helical" evidence="1">
    <location>
        <begin position="27"/>
        <end position="47"/>
    </location>
</feature>
<keyword evidence="3" id="KW-1185">Reference proteome</keyword>
<feature type="transmembrane region" description="Helical" evidence="1">
    <location>
        <begin position="241"/>
        <end position="267"/>
    </location>
</feature>
<dbReference type="InterPro" id="IPR025291">
    <property type="entry name" value="DUF4153"/>
</dbReference>
<feature type="transmembrane region" description="Helical" evidence="1">
    <location>
        <begin position="132"/>
        <end position="151"/>
    </location>
</feature>
<feature type="transmembrane region" description="Helical" evidence="1">
    <location>
        <begin position="172"/>
        <end position="199"/>
    </location>
</feature>
<feature type="transmembrane region" description="Helical" evidence="1">
    <location>
        <begin position="313"/>
        <end position="335"/>
    </location>
</feature>
<dbReference type="RefSeq" id="WP_201102687.1">
    <property type="nucleotide sequence ID" value="NZ_CP067977.1"/>
</dbReference>
<keyword evidence="1" id="KW-0812">Transmembrane</keyword>
<dbReference type="EMBL" id="CP067977">
    <property type="protein sequence ID" value="QQQ18315.1"/>
    <property type="molecule type" value="Genomic_DNA"/>
</dbReference>
<accession>A0ABX7BS38</accession>
<evidence type="ECO:0000256" key="1">
    <source>
        <dbReference type="SAM" id="Phobius"/>
    </source>
</evidence>
<proteinExistence type="predicted"/>
<organism evidence="2 3">
    <name type="scientific">Brevundimonas vitisensis</name>
    <dbReference type="NCBI Taxonomy" id="2800818"/>
    <lineage>
        <taxon>Bacteria</taxon>
        <taxon>Pseudomonadati</taxon>
        <taxon>Pseudomonadota</taxon>
        <taxon>Alphaproteobacteria</taxon>
        <taxon>Caulobacterales</taxon>
        <taxon>Caulobacteraceae</taxon>
        <taxon>Brevundimonas</taxon>
    </lineage>
</organism>